<dbReference type="RefSeq" id="WP_088398053.1">
    <property type="nucleotide sequence ID" value="NZ_CP067377.1"/>
</dbReference>
<dbReference type="Gene3D" id="2.60.40.10">
    <property type="entry name" value="Immunoglobulins"/>
    <property type="match status" value="1"/>
</dbReference>
<evidence type="ECO:0000313" key="2">
    <source>
        <dbReference type="Proteomes" id="UP001621706"/>
    </source>
</evidence>
<comment type="caution">
    <text evidence="1">The sequence shown here is derived from an EMBL/GenBank/DDBJ whole genome shotgun (WGS) entry which is preliminary data.</text>
</comment>
<dbReference type="InterPro" id="IPR036249">
    <property type="entry name" value="Thioredoxin-like_sf"/>
</dbReference>
<name>A0ABW8P6U4_9FLAO</name>
<gene>
    <name evidence="1" type="ORF">V3I07_05160</name>
</gene>
<dbReference type="EMBL" id="JAZGZP010000006">
    <property type="protein sequence ID" value="MFK7000282.1"/>
    <property type="molecule type" value="Genomic_DNA"/>
</dbReference>
<dbReference type="InterPro" id="IPR013783">
    <property type="entry name" value="Ig-like_fold"/>
</dbReference>
<dbReference type="InterPro" id="IPR021615">
    <property type="entry name" value="Omp28"/>
</dbReference>
<accession>A0ABW8P6U4</accession>
<organism evidence="1 2">
    <name type="scientific">Flavobacterium oreochromis</name>
    <dbReference type="NCBI Taxonomy" id="2906078"/>
    <lineage>
        <taxon>Bacteria</taxon>
        <taxon>Pseudomonadati</taxon>
        <taxon>Bacteroidota</taxon>
        <taxon>Flavobacteriia</taxon>
        <taxon>Flavobacteriales</taxon>
        <taxon>Flavobacteriaceae</taxon>
        <taxon>Flavobacterium</taxon>
    </lineage>
</organism>
<evidence type="ECO:0000313" key="1">
    <source>
        <dbReference type="EMBL" id="MFK7000282.1"/>
    </source>
</evidence>
<dbReference type="Pfam" id="PF11551">
    <property type="entry name" value="Omp28"/>
    <property type="match status" value="1"/>
</dbReference>
<dbReference type="SUPFAM" id="SSF52833">
    <property type="entry name" value="Thioredoxin-like"/>
    <property type="match status" value="1"/>
</dbReference>
<reference evidence="1 2" key="1">
    <citation type="submission" date="2024-02" db="EMBL/GenBank/DDBJ databases">
        <title>Comparative Genomic Analysis of Flavobacterium Species Causing Columnaris Disease of Freshwater Fish in Thailand: Insights into Virulence and Resistance Mechanisms.</title>
        <authorList>
            <person name="Nguyen D."/>
            <person name="Chokmangmeepisarn P."/>
            <person name="Khianchaikhan K."/>
            <person name="Morishita M."/>
            <person name="Bunnoy A."/>
            <person name="Rodkhum C."/>
        </authorList>
    </citation>
    <scope>NUCLEOTIDE SEQUENCE [LARGE SCALE GENOMIC DNA]</scope>
    <source>
        <strain evidence="1 2">CNRT2201</strain>
    </source>
</reference>
<proteinExistence type="predicted"/>
<dbReference type="Proteomes" id="UP001621706">
    <property type="component" value="Unassembled WGS sequence"/>
</dbReference>
<keyword evidence="2" id="KW-1185">Reference proteome</keyword>
<dbReference type="PROSITE" id="PS51257">
    <property type="entry name" value="PROKAR_LIPOPROTEIN"/>
    <property type="match status" value="1"/>
</dbReference>
<sequence length="271" mass="29594">MNFSKALSVLAVVFLLSCSKDNNNDQTPLPVAETPEYTKKFTKNVLIEDYTGTWCGFCPRIAYSIIKVKENTTKAVSVAIHGGSRGSDPYIYSGTLPINISGYPTGKLNRLTDWTYPENSNILQPIALTSNNTDLGLAMTSTVASGNINLDVKVKFLKDYTNLKLVVYVVEDGLVYNQSNYTSFFGGASTLVNFVHDDVLRKCLTTSILGDVLTGTTTNATVTKNFNIAVPSNISDPTKMKFVAFVVDQTGNALNVRKSNPNENQSFQVNP</sequence>
<protein>
    <submittedName>
        <fullName evidence="1">Omp28-related outer membrane protein</fullName>
    </submittedName>
</protein>